<protein>
    <submittedName>
        <fullName evidence="2">INO80C</fullName>
    </submittedName>
</protein>
<dbReference type="EMBL" id="CAJPWZ010002070">
    <property type="protein sequence ID" value="CAG2230545.1"/>
    <property type="molecule type" value="Genomic_DNA"/>
</dbReference>
<dbReference type="OrthoDB" id="49520at2759"/>
<sequence>MSSSRGRKLKPKSISPTMVTPSKKRRPSTPAVAAAPAAPVTVKIEPVEEITPTASREDSPAPSECMDKIPVFKNKNFVHSCVGNSGTKKTRVWKNLKQIIATEKTQPWRPDDVTSKKYSELSAKIKPADLSGLAVSIGSKPAKKYTDLSGLALRNTPDLSRLTVVLVKPAKKYSDLSGLAVVLIKPKLRKSKLRISQD</sequence>
<reference evidence="2" key="1">
    <citation type="submission" date="2021-03" db="EMBL/GenBank/DDBJ databases">
        <authorList>
            <person name="Bekaert M."/>
        </authorList>
    </citation>
    <scope>NUCLEOTIDE SEQUENCE</scope>
</reference>
<feature type="region of interest" description="Disordered" evidence="1">
    <location>
        <begin position="1"/>
        <end position="37"/>
    </location>
</feature>
<dbReference type="Proteomes" id="UP000683360">
    <property type="component" value="Unassembled WGS sequence"/>
</dbReference>
<accession>A0A8S3TAN3</accession>
<organism evidence="2 3">
    <name type="scientific">Mytilus edulis</name>
    <name type="common">Blue mussel</name>
    <dbReference type="NCBI Taxonomy" id="6550"/>
    <lineage>
        <taxon>Eukaryota</taxon>
        <taxon>Metazoa</taxon>
        <taxon>Spiralia</taxon>
        <taxon>Lophotrochozoa</taxon>
        <taxon>Mollusca</taxon>
        <taxon>Bivalvia</taxon>
        <taxon>Autobranchia</taxon>
        <taxon>Pteriomorphia</taxon>
        <taxon>Mytilida</taxon>
        <taxon>Mytiloidea</taxon>
        <taxon>Mytilidae</taxon>
        <taxon>Mytilinae</taxon>
        <taxon>Mytilus</taxon>
    </lineage>
</organism>
<gene>
    <name evidence="2" type="ORF">MEDL_43329</name>
</gene>
<evidence type="ECO:0000256" key="1">
    <source>
        <dbReference type="SAM" id="MobiDB-lite"/>
    </source>
</evidence>
<dbReference type="GO" id="GO:0006338">
    <property type="term" value="P:chromatin remodeling"/>
    <property type="evidence" value="ECO:0007669"/>
    <property type="project" value="InterPro"/>
</dbReference>
<dbReference type="PANTHER" id="PTHR31200">
    <property type="entry name" value="INO80 COMPLEX SUBUNIT C"/>
    <property type="match status" value="1"/>
</dbReference>
<dbReference type="GO" id="GO:0031011">
    <property type="term" value="C:Ino80 complex"/>
    <property type="evidence" value="ECO:0007669"/>
    <property type="project" value="InterPro"/>
</dbReference>
<comment type="caution">
    <text evidence="2">The sequence shown here is derived from an EMBL/GenBank/DDBJ whole genome shotgun (WGS) entry which is preliminary data.</text>
</comment>
<feature type="compositionally biased region" description="Basic residues" evidence="1">
    <location>
        <begin position="1"/>
        <end position="11"/>
    </location>
</feature>
<proteinExistence type="predicted"/>
<dbReference type="PANTHER" id="PTHR31200:SF1">
    <property type="entry name" value="INO80 COMPLEX SUBUNIT C"/>
    <property type="match status" value="1"/>
</dbReference>
<evidence type="ECO:0000313" key="3">
    <source>
        <dbReference type="Proteomes" id="UP000683360"/>
    </source>
</evidence>
<dbReference type="AlphaFoldDB" id="A0A8S3TAN3"/>
<dbReference type="InterPro" id="IPR029525">
    <property type="entry name" value="INO80C/Ies6"/>
</dbReference>
<keyword evidence="3" id="KW-1185">Reference proteome</keyword>
<evidence type="ECO:0000313" key="2">
    <source>
        <dbReference type="EMBL" id="CAG2230545.1"/>
    </source>
</evidence>
<name>A0A8S3TAN3_MYTED</name>